<protein>
    <recommendedName>
        <fullName evidence="10">Thiamine pyrimidine synthase</fullName>
    </recommendedName>
</protein>
<comment type="subunit">
    <text evidence="4">Homodimer.</text>
</comment>
<dbReference type="SUPFAM" id="SSF53850">
    <property type="entry name" value="Periplasmic binding protein-like II"/>
    <property type="match status" value="1"/>
</dbReference>
<keyword evidence="8" id="KW-0784">Thiamine biosynthesis</keyword>
<comment type="pathway">
    <text evidence="2">Cofactor biosynthesis; thiamine diphosphate biosynthesis.</text>
</comment>
<dbReference type="Gene3D" id="3.40.190.10">
    <property type="entry name" value="Periplasmic binding protein-like II"/>
    <property type="match status" value="2"/>
</dbReference>
<evidence type="ECO:0000256" key="5">
    <source>
        <dbReference type="ARBA" id="ARBA00022679"/>
    </source>
</evidence>
<evidence type="ECO:0000256" key="1">
    <source>
        <dbReference type="ARBA" id="ARBA00003469"/>
    </source>
</evidence>
<evidence type="ECO:0000313" key="14">
    <source>
        <dbReference type="Proteomes" id="UP000005777"/>
    </source>
</evidence>
<evidence type="ECO:0000256" key="10">
    <source>
        <dbReference type="ARBA" id="ARBA00033171"/>
    </source>
</evidence>
<reference evidence="13 14" key="1">
    <citation type="submission" date="2012-01" db="EMBL/GenBank/DDBJ databases">
        <title>The Genome Sequence of Scardovia inopinata F0304.</title>
        <authorList>
            <consortium name="The Broad Institute Genome Sequencing Platform"/>
            <person name="Earl A."/>
            <person name="Ward D."/>
            <person name="Feldgarden M."/>
            <person name="Gevers D."/>
            <person name="Izard J."/>
            <person name="Baranova O.V."/>
            <person name="Blanton J.M."/>
            <person name="Tanner A.C."/>
            <person name="Dewhirst F.E."/>
            <person name="Young S.K."/>
            <person name="Zeng Q."/>
            <person name="Gargeya S."/>
            <person name="Fitzgerald M."/>
            <person name="Haas B."/>
            <person name="Abouelleil A."/>
            <person name="Alvarado L."/>
            <person name="Arachchi H.M."/>
            <person name="Berlin A."/>
            <person name="Chapman S.B."/>
            <person name="Gearin G."/>
            <person name="Goldberg J."/>
            <person name="Griggs A."/>
            <person name="Gujja S."/>
            <person name="Hansen M."/>
            <person name="Heiman D."/>
            <person name="Howarth C."/>
            <person name="Larimer J."/>
            <person name="Lui A."/>
            <person name="MacDonald P.J."/>
            <person name="McCowen C."/>
            <person name="Montmayeur A."/>
            <person name="Murphy C."/>
            <person name="Neiman D."/>
            <person name="Pearson M."/>
            <person name="Priest M."/>
            <person name="Roberts A."/>
            <person name="Saif S."/>
            <person name="Shea T."/>
            <person name="Sisk P."/>
            <person name="Stolte C."/>
            <person name="Sykes S."/>
            <person name="Wortman J."/>
            <person name="Nusbaum C."/>
            <person name="Birren B."/>
        </authorList>
    </citation>
    <scope>NUCLEOTIDE SEQUENCE [LARGE SCALE GENOMIC DNA]</scope>
    <source>
        <strain evidence="13 14">F0304</strain>
    </source>
</reference>
<evidence type="ECO:0000259" key="12">
    <source>
        <dbReference type="Pfam" id="PF09084"/>
    </source>
</evidence>
<gene>
    <name evidence="13" type="ORF">HMPREF9020_00424</name>
</gene>
<evidence type="ECO:0000256" key="7">
    <source>
        <dbReference type="ARBA" id="ARBA00022898"/>
    </source>
</evidence>
<accession>W5IIY6</accession>
<comment type="function">
    <text evidence="1">Responsible for the formation of the pyrimidine heterocycle in the thiamine biosynthesis pathway. Catalyzes the formation of hydroxymethylpyrimidine phosphate (HMP-P) from histidine and pyridoxal phosphate (PLP). The protein uses PLP and the active site histidine to form HMP-P, generating an inactive enzyme. The enzyme can only undergo a single turnover, which suggests it is a suicide enzyme.</text>
</comment>
<dbReference type="InterPro" id="IPR027939">
    <property type="entry name" value="NMT1/THI5"/>
</dbReference>
<evidence type="ECO:0000313" key="13">
    <source>
        <dbReference type="EMBL" id="EFG26796.2"/>
    </source>
</evidence>
<dbReference type="eggNOG" id="COG0715">
    <property type="taxonomic scope" value="Bacteria"/>
</dbReference>
<dbReference type="GO" id="GO:0046872">
    <property type="term" value="F:metal ion binding"/>
    <property type="evidence" value="ECO:0007669"/>
    <property type="project" value="UniProtKB-KW"/>
</dbReference>
<evidence type="ECO:0000256" key="11">
    <source>
        <dbReference type="ARBA" id="ARBA00048179"/>
    </source>
</evidence>
<dbReference type="HOGENOM" id="CLU_028871_6_1_11"/>
<keyword evidence="5" id="KW-0808">Transferase</keyword>
<dbReference type="InterPro" id="IPR015168">
    <property type="entry name" value="SsuA/THI5"/>
</dbReference>
<sequence length="431" mass="46401">MLFPGIVRQDSHHAQGIPTDKGMNKLTHFWGKNRQDKTNIANNNTYSNKKIVKSCGKNGHKSGNKSSKAWISRSLSGLLSMAAVVGLTACSAPGAASKSDSSLTKVTFMMSWAPDTNHIGVFTARDKGYFKKLGLDVTILATSQAGAEQSVSTGVADFALSNMSNVANANIKDGQLSLLMQIQRKPSAIWCSLKSNKSIKSPRDFDGKTFATFGGNESDAVIKRMIQKDGGKGIFDKVTVGTSTFNTLSTGKADFGGFYATWEGVQAQMYGPALNCFTEPDYGIPGNADELGIISSNSYLSKHPQIARKFIKAVQEGYTYSYLHPDDAAQILVSSPEGRSAGLKPAFVRRSMKVITQGQYWGSPAQIRKGSLTLGAIDFKAGQKYFDFLFESGSYADSKGRPVSHAPQASEQGTDKYLTSQKDILAALGIK</sequence>
<keyword evidence="14" id="KW-1185">Reference proteome</keyword>
<dbReference type="PANTHER" id="PTHR31528:SF1">
    <property type="entry name" value="4-AMINO-5-HYDROXYMETHYL-2-METHYLPYRIMIDINE PHOSPHATE SYNTHASE THI11-RELATED"/>
    <property type="match status" value="1"/>
</dbReference>
<dbReference type="AlphaFoldDB" id="W5IIY6"/>
<dbReference type="PANTHER" id="PTHR31528">
    <property type="entry name" value="4-AMINO-5-HYDROXYMETHYL-2-METHYLPYRIMIDINE PHOSPHATE SYNTHASE THI11-RELATED"/>
    <property type="match status" value="1"/>
</dbReference>
<evidence type="ECO:0000256" key="2">
    <source>
        <dbReference type="ARBA" id="ARBA00004948"/>
    </source>
</evidence>
<comment type="catalytic activity">
    <reaction evidence="11">
        <text>N(6)-(pyridoxal phosphate)-L-lysyl-[4-amino-5-hydroxymethyl-2-methylpyrimidine phosphate synthase] + L-histidyl-[4-amino-5-hydroxymethyl-2-methylpyrimidine phosphate synthase] + 2 Fe(3+) + 4 H2O = L-lysyl-[4-amino-5-hydroxymethyl-2-methylpyrimidine phosphate synthase] + (2S)-2-amino-5-hydroxy-4-oxopentanoyl-[4-amino-5-hydroxymethyl-2-methylpyrimidine phosphate synthase] + 4-amino-2-methyl-5-(phosphooxymethyl)pyrimidine + 3-oxopropanoate + 2 Fe(2+) + 2 H(+)</text>
        <dbReference type="Rhea" id="RHEA:65756"/>
        <dbReference type="Rhea" id="RHEA-COMP:16892"/>
        <dbReference type="Rhea" id="RHEA-COMP:16893"/>
        <dbReference type="Rhea" id="RHEA-COMP:16894"/>
        <dbReference type="Rhea" id="RHEA-COMP:16895"/>
        <dbReference type="ChEBI" id="CHEBI:15377"/>
        <dbReference type="ChEBI" id="CHEBI:15378"/>
        <dbReference type="ChEBI" id="CHEBI:29033"/>
        <dbReference type="ChEBI" id="CHEBI:29034"/>
        <dbReference type="ChEBI" id="CHEBI:29969"/>
        <dbReference type="ChEBI" id="CHEBI:29979"/>
        <dbReference type="ChEBI" id="CHEBI:33190"/>
        <dbReference type="ChEBI" id="CHEBI:58354"/>
        <dbReference type="ChEBI" id="CHEBI:143915"/>
        <dbReference type="ChEBI" id="CHEBI:157692"/>
    </reaction>
    <physiologicalReaction direction="left-to-right" evidence="11">
        <dbReference type="Rhea" id="RHEA:65757"/>
    </physiologicalReaction>
</comment>
<name>W5IIY6_SCAIO</name>
<dbReference type="Pfam" id="PF09084">
    <property type="entry name" value="NMT1"/>
    <property type="match status" value="1"/>
</dbReference>
<keyword evidence="9" id="KW-0408">Iron</keyword>
<feature type="domain" description="SsuA/THI5-like" evidence="12">
    <location>
        <begin position="116"/>
        <end position="328"/>
    </location>
</feature>
<organism evidence="13 14">
    <name type="scientific">Scardovia inopinata F0304</name>
    <dbReference type="NCBI Taxonomy" id="641146"/>
    <lineage>
        <taxon>Bacteria</taxon>
        <taxon>Bacillati</taxon>
        <taxon>Actinomycetota</taxon>
        <taxon>Actinomycetes</taxon>
        <taxon>Bifidobacteriales</taxon>
        <taxon>Bifidobacteriaceae</taxon>
        <taxon>Scardovia</taxon>
    </lineage>
</organism>
<dbReference type="GO" id="GO:0009228">
    <property type="term" value="P:thiamine biosynthetic process"/>
    <property type="evidence" value="ECO:0007669"/>
    <property type="project" value="UniProtKB-KW"/>
</dbReference>
<proteinExistence type="inferred from homology"/>
<evidence type="ECO:0000256" key="3">
    <source>
        <dbReference type="ARBA" id="ARBA00009406"/>
    </source>
</evidence>
<evidence type="ECO:0000256" key="9">
    <source>
        <dbReference type="ARBA" id="ARBA00023004"/>
    </source>
</evidence>
<comment type="caution">
    <text evidence="13">The sequence shown here is derived from an EMBL/GenBank/DDBJ whole genome shotgun (WGS) entry which is preliminary data.</text>
</comment>
<comment type="similarity">
    <text evidence="3">Belongs to the NMT1/THI5 family.</text>
</comment>
<evidence type="ECO:0000256" key="6">
    <source>
        <dbReference type="ARBA" id="ARBA00022723"/>
    </source>
</evidence>
<keyword evidence="7" id="KW-0663">Pyridoxal phosphate</keyword>
<evidence type="ECO:0000256" key="4">
    <source>
        <dbReference type="ARBA" id="ARBA00011738"/>
    </source>
</evidence>
<keyword evidence="6" id="KW-0479">Metal-binding</keyword>
<dbReference type="EMBL" id="ADCX01000002">
    <property type="protein sequence ID" value="EFG26796.2"/>
    <property type="molecule type" value="Genomic_DNA"/>
</dbReference>
<dbReference type="Proteomes" id="UP000005777">
    <property type="component" value="Unassembled WGS sequence"/>
</dbReference>
<dbReference type="GO" id="GO:0016740">
    <property type="term" value="F:transferase activity"/>
    <property type="evidence" value="ECO:0007669"/>
    <property type="project" value="UniProtKB-KW"/>
</dbReference>
<evidence type="ECO:0000256" key="8">
    <source>
        <dbReference type="ARBA" id="ARBA00022977"/>
    </source>
</evidence>